<sequence length="98" mass="11205">MKAISRRQTLRFLTAGAVIASLPALARVGPLDPSAAPEWWPADLAHRWATYSDETRHRCRTIKYYARMMELFERASPEELRQMLAWMEAYQAEHGGAA</sequence>
<reference evidence="2 3" key="1">
    <citation type="journal article" date="2016" name="Front. Microbiol.">
        <title>Genomic Resource of Rice Seed Associated Bacteria.</title>
        <authorList>
            <person name="Midha S."/>
            <person name="Bansal K."/>
            <person name="Sharma S."/>
            <person name="Kumar N."/>
            <person name="Patil P.P."/>
            <person name="Chaudhry V."/>
            <person name="Patil P.B."/>
        </authorList>
    </citation>
    <scope>NUCLEOTIDE SEQUENCE [LARGE SCALE GENOMIC DNA]</scope>
    <source>
        <strain evidence="2 3">NS226</strain>
    </source>
</reference>
<dbReference type="PROSITE" id="PS51318">
    <property type="entry name" value="TAT"/>
    <property type="match status" value="1"/>
</dbReference>
<dbReference type="RefSeq" id="WP_058635693.1">
    <property type="nucleotide sequence ID" value="NZ_LDPZ01000031.1"/>
</dbReference>
<gene>
    <name evidence="2" type="ORF">NS226_15315</name>
</gene>
<proteinExistence type="predicted"/>
<keyword evidence="1" id="KW-0732">Signal</keyword>
<dbReference type="AlphaFoldDB" id="A0A175R5Q8"/>
<name>A0A175R5Q8_9HYPH</name>
<dbReference type="PATRIC" id="fig|401562.3.peg.2770"/>
<accession>A0A175R5Q8</accession>
<protein>
    <submittedName>
        <fullName evidence="2">Uncharacterized protein</fullName>
    </submittedName>
</protein>
<comment type="caution">
    <text evidence="2">The sequence shown here is derived from an EMBL/GenBank/DDBJ whole genome shotgun (WGS) entry which is preliminary data.</text>
</comment>
<feature type="signal peptide" evidence="1">
    <location>
        <begin position="1"/>
        <end position="26"/>
    </location>
</feature>
<dbReference type="Proteomes" id="UP000078272">
    <property type="component" value="Unassembled WGS sequence"/>
</dbReference>
<evidence type="ECO:0000313" key="2">
    <source>
        <dbReference type="EMBL" id="KTQ92658.1"/>
    </source>
</evidence>
<dbReference type="InterPro" id="IPR006311">
    <property type="entry name" value="TAT_signal"/>
</dbReference>
<feature type="chain" id="PRO_5008041699" evidence="1">
    <location>
        <begin position="27"/>
        <end position="98"/>
    </location>
</feature>
<organism evidence="2 3">
    <name type="scientific">Aureimonas ureilytica</name>
    <dbReference type="NCBI Taxonomy" id="401562"/>
    <lineage>
        <taxon>Bacteria</taxon>
        <taxon>Pseudomonadati</taxon>
        <taxon>Pseudomonadota</taxon>
        <taxon>Alphaproteobacteria</taxon>
        <taxon>Hyphomicrobiales</taxon>
        <taxon>Aurantimonadaceae</taxon>
        <taxon>Aureimonas</taxon>
    </lineage>
</organism>
<dbReference type="EMBL" id="LDPZ01000031">
    <property type="protein sequence ID" value="KTQ92658.1"/>
    <property type="molecule type" value="Genomic_DNA"/>
</dbReference>
<evidence type="ECO:0000256" key="1">
    <source>
        <dbReference type="SAM" id="SignalP"/>
    </source>
</evidence>
<evidence type="ECO:0000313" key="3">
    <source>
        <dbReference type="Proteomes" id="UP000078272"/>
    </source>
</evidence>